<dbReference type="PANTHER" id="PTHR43358:SF4">
    <property type="entry name" value="ALPHA_BETA HYDROLASE FOLD-1 DOMAIN-CONTAINING PROTEIN"/>
    <property type="match status" value="1"/>
</dbReference>
<evidence type="ECO:0000259" key="1">
    <source>
        <dbReference type="Pfam" id="PF00326"/>
    </source>
</evidence>
<dbReference type="InterPro" id="IPR001375">
    <property type="entry name" value="Peptidase_S9_cat"/>
</dbReference>
<dbReference type="GO" id="GO:0006508">
    <property type="term" value="P:proteolysis"/>
    <property type="evidence" value="ECO:0007669"/>
    <property type="project" value="InterPro"/>
</dbReference>
<keyword evidence="2" id="KW-0378">Hydrolase</keyword>
<accession>A0A413T5I8</accession>
<sequence length="316" mass="36262">MKKKVLTISCIVLLALIGTLTGGSLYMLNYSLRPENRGKDLQGSMEYMMQNYPQLKPWVDSLQQHHALKDTFITAPDGIRLHAYYAYASRPSRRTAVIVHGYTDNAIRIFQIGYLYNHSLDYNVLIPDLRYSGLSEGEDFQMGWLDRKDVIQWIDTAPALFGDSLQMVVHGISMGAATTMMVSGEKLPAYVDCFVEDCGYTSVWDQFKKELKEQFHLPAFPLLYTASWLCDLTRGWNFQEASALEQVRKCRQPMLFIHGEDDDFVPTQMVYKVYEAKPAPKDLWIVPQTAHAVSYLNYPEEYTLRVKAFVEKAFSN</sequence>
<dbReference type="Proteomes" id="UP000283855">
    <property type="component" value="Unassembled WGS sequence"/>
</dbReference>
<proteinExistence type="predicted"/>
<dbReference type="GO" id="GO:0008236">
    <property type="term" value="F:serine-type peptidase activity"/>
    <property type="evidence" value="ECO:0007669"/>
    <property type="project" value="InterPro"/>
</dbReference>
<name>A0A413T5I8_9BACT</name>
<reference evidence="2 3" key="1">
    <citation type="submission" date="2018-08" db="EMBL/GenBank/DDBJ databases">
        <title>A genome reference for cultivated species of the human gut microbiota.</title>
        <authorList>
            <person name="Zou Y."/>
            <person name="Xue W."/>
            <person name="Luo G."/>
        </authorList>
    </citation>
    <scope>NUCLEOTIDE SEQUENCE [LARGE SCALE GENOMIC DNA]</scope>
    <source>
        <strain evidence="2 3">AM42-38</strain>
    </source>
</reference>
<dbReference type="PANTHER" id="PTHR43358">
    <property type="entry name" value="ALPHA/BETA-HYDROLASE"/>
    <property type="match status" value="1"/>
</dbReference>
<protein>
    <submittedName>
        <fullName evidence="2">Alpha/beta hydrolase</fullName>
    </submittedName>
</protein>
<dbReference type="AlphaFoldDB" id="A0A413T5I8"/>
<evidence type="ECO:0000313" key="3">
    <source>
        <dbReference type="Proteomes" id="UP000283855"/>
    </source>
</evidence>
<feature type="domain" description="Peptidase S9 prolyl oligopeptidase catalytic" evidence="1">
    <location>
        <begin position="120"/>
        <end position="315"/>
    </location>
</feature>
<dbReference type="Gene3D" id="3.40.50.1820">
    <property type="entry name" value="alpha/beta hydrolase"/>
    <property type="match status" value="1"/>
</dbReference>
<dbReference type="EMBL" id="QSFT01000001">
    <property type="protein sequence ID" value="RHA79086.1"/>
    <property type="molecule type" value="Genomic_DNA"/>
</dbReference>
<organism evidence="2 3">
    <name type="scientific">Phocaeicola coprophilus</name>
    <dbReference type="NCBI Taxonomy" id="387090"/>
    <lineage>
        <taxon>Bacteria</taxon>
        <taxon>Pseudomonadati</taxon>
        <taxon>Bacteroidota</taxon>
        <taxon>Bacteroidia</taxon>
        <taxon>Bacteroidales</taxon>
        <taxon>Bacteroidaceae</taxon>
        <taxon>Phocaeicola</taxon>
    </lineage>
</organism>
<dbReference type="RefSeq" id="WP_118399855.1">
    <property type="nucleotide sequence ID" value="NZ_CABJGD010000001.1"/>
</dbReference>
<evidence type="ECO:0000313" key="2">
    <source>
        <dbReference type="EMBL" id="RHA79086.1"/>
    </source>
</evidence>
<dbReference type="SUPFAM" id="SSF53474">
    <property type="entry name" value="alpha/beta-Hydrolases"/>
    <property type="match status" value="1"/>
</dbReference>
<dbReference type="InterPro" id="IPR029058">
    <property type="entry name" value="AB_hydrolase_fold"/>
</dbReference>
<dbReference type="InterPro" id="IPR052920">
    <property type="entry name" value="DNA-binding_regulatory"/>
</dbReference>
<comment type="caution">
    <text evidence="2">The sequence shown here is derived from an EMBL/GenBank/DDBJ whole genome shotgun (WGS) entry which is preliminary data.</text>
</comment>
<gene>
    <name evidence="2" type="ORF">DW921_01010</name>
</gene>
<dbReference type="Pfam" id="PF00326">
    <property type="entry name" value="Peptidase_S9"/>
    <property type="match status" value="1"/>
</dbReference>